<feature type="domain" description="SH3b1" evidence="6">
    <location>
        <begin position="121"/>
        <end position="165"/>
    </location>
</feature>
<gene>
    <name evidence="7" type="ORF">AXX12_13520</name>
</gene>
<dbReference type="InterPro" id="IPR000064">
    <property type="entry name" value="NLP_P60_dom"/>
</dbReference>
<sequence>MDNVAFWLKKYPNAEDLLCTPESMREINQLTCHCLSNLVFDLSQYPAYVSASAISSMILENEFTEEARYVNGEAVTPNYYANLDKAMNLGALQGMVQAEYGFTLRRSNIRTFPTNDFYVKSPEDREFDRFQETALDPAEPLICLHHSVDEKWWFVQAANYRGWVEANSIAVSKDRSLWLNYSQASDFLVVTGNRLTLSEDPHLPEFSGLVFAMGAKLPLVQEQYIPALVGNRAPEGCHVVWLPVRDHEGMLDFRPALVPKSADVHHGYLPFTRANLLRQAFKLQGGRYGWGGLFGSRDCSALVQDVFRSVGIFLARNAGEQAQGAGRQISLADKSSDERAAILRSLPPGSTLHFPGHVMLYLGEHDSQFYVIHAIAACGNPARPQPDGTLAPLPLNGVMVTDLSLPRVSGKSLFESLTEANCIP</sequence>
<evidence type="ECO:0000259" key="6">
    <source>
        <dbReference type="Pfam" id="PF12913"/>
    </source>
</evidence>
<evidence type="ECO:0000259" key="5">
    <source>
        <dbReference type="Pfam" id="PF00877"/>
    </source>
</evidence>
<dbReference type="EMBL" id="LSGP01000025">
    <property type="protein sequence ID" value="KYZ75183.1"/>
    <property type="molecule type" value="Genomic_DNA"/>
</dbReference>
<keyword evidence="2" id="KW-0645">Protease</keyword>
<feature type="domain" description="NlpC/P60" evidence="5">
    <location>
        <begin position="286"/>
        <end position="365"/>
    </location>
</feature>
<evidence type="ECO:0000256" key="1">
    <source>
        <dbReference type="ARBA" id="ARBA00007074"/>
    </source>
</evidence>
<dbReference type="Pfam" id="PF00877">
    <property type="entry name" value="NLPC_P60"/>
    <property type="match status" value="1"/>
</dbReference>
<dbReference type="OrthoDB" id="9808890at2"/>
<dbReference type="InterPro" id="IPR038765">
    <property type="entry name" value="Papain-like_cys_pep_sf"/>
</dbReference>
<dbReference type="InterPro" id="IPR039439">
    <property type="entry name" value="SH3b1_dom"/>
</dbReference>
<dbReference type="Pfam" id="PF12913">
    <property type="entry name" value="SH3_6"/>
    <property type="match status" value="1"/>
</dbReference>
<reference evidence="7 8" key="1">
    <citation type="submission" date="2016-02" db="EMBL/GenBank/DDBJ databases">
        <title>Anaerosporomusa subterraneum gen. nov., sp. nov., a spore-forming obligate anaerobe isolated from saprolite.</title>
        <authorList>
            <person name="Choi J.K."/>
            <person name="Shah M."/>
            <person name="Yee N."/>
        </authorList>
    </citation>
    <scope>NUCLEOTIDE SEQUENCE [LARGE SCALE GENOMIC DNA]</scope>
    <source>
        <strain evidence="7 8">RU4</strain>
    </source>
</reference>
<evidence type="ECO:0008006" key="9">
    <source>
        <dbReference type="Google" id="ProtNLM"/>
    </source>
</evidence>
<dbReference type="Proteomes" id="UP000076268">
    <property type="component" value="Unassembled WGS sequence"/>
</dbReference>
<keyword evidence="3" id="KW-0378">Hydrolase</keyword>
<name>A0A154BMH2_ANASB</name>
<keyword evidence="8" id="KW-1185">Reference proteome</keyword>
<proteinExistence type="inferred from homology"/>
<dbReference type="PIRSF" id="PIRSF019015">
    <property type="entry name" value="P60_peptidase_YkfC"/>
    <property type="match status" value="1"/>
</dbReference>
<dbReference type="GO" id="GO:0008234">
    <property type="term" value="F:cysteine-type peptidase activity"/>
    <property type="evidence" value="ECO:0007669"/>
    <property type="project" value="UniProtKB-KW"/>
</dbReference>
<evidence type="ECO:0000256" key="2">
    <source>
        <dbReference type="ARBA" id="ARBA00022670"/>
    </source>
</evidence>
<accession>A0A154BMH2</accession>
<dbReference type="STRING" id="1794912.AXX12_13520"/>
<dbReference type="Gene3D" id="3.90.1720.10">
    <property type="entry name" value="endopeptidase domain like (from Nostoc punctiforme)"/>
    <property type="match status" value="1"/>
</dbReference>
<keyword evidence="4" id="KW-0788">Thiol protease</keyword>
<dbReference type="GO" id="GO:0006508">
    <property type="term" value="P:proteolysis"/>
    <property type="evidence" value="ECO:0007669"/>
    <property type="project" value="UniProtKB-KW"/>
</dbReference>
<comment type="caution">
    <text evidence="7">The sequence shown here is derived from an EMBL/GenBank/DDBJ whole genome shotgun (WGS) entry which is preliminary data.</text>
</comment>
<dbReference type="AlphaFoldDB" id="A0A154BMH2"/>
<evidence type="ECO:0000256" key="4">
    <source>
        <dbReference type="ARBA" id="ARBA00022807"/>
    </source>
</evidence>
<evidence type="ECO:0000313" key="7">
    <source>
        <dbReference type="EMBL" id="KYZ75183.1"/>
    </source>
</evidence>
<dbReference type="InterPro" id="IPR027017">
    <property type="entry name" value="P60_peptidase_YkfC"/>
</dbReference>
<dbReference type="RefSeq" id="WP_066244727.1">
    <property type="nucleotide sequence ID" value="NZ_LSGP01000025.1"/>
</dbReference>
<comment type="similarity">
    <text evidence="1">Belongs to the peptidase C40 family.</text>
</comment>
<dbReference type="SUPFAM" id="SSF54001">
    <property type="entry name" value="Cysteine proteinases"/>
    <property type="match status" value="1"/>
</dbReference>
<evidence type="ECO:0000313" key="8">
    <source>
        <dbReference type="Proteomes" id="UP000076268"/>
    </source>
</evidence>
<organism evidence="7 8">
    <name type="scientific">Anaerosporomusa subterranea</name>
    <dbReference type="NCBI Taxonomy" id="1794912"/>
    <lineage>
        <taxon>Bacteria</taxon>
        <taxon>Bacillati</taxon>
        <taxon>Bacillota</taxon>
        <taxon>Negativicutes</taxon>
        <taxon>Acetonemataceae</taxon>
        <taxon>Anaerosporomusa</taxon>
    </lineage>
</organism>
<protein>
    <recommendedName>
        <fullName evidence="9">Glycoside hydrolase</fullName>
    </recommendedName>
</protein>
<evidence type="ECO:0000256" key="3">
    <source>
        <dbReference type="ARBA" id="ARBA00022801"/>
    </source>
</evidence>